<name>A0ABT5KG00_9BURK</name>
<keyword evidence="4" id="KW-1185">Reference proteome</keyword>
<feature type="domain" description="Ice-binding protein C-terminal" evidence="2">
    <location>
        <begin position="179"/>
        <end position="202"/>
    </location>
</feature>
<dbReference type="RefSeq" id="WP_273601016.1">
    <property type="nucleotide sequence ID" value="NZ_JAQQXT010000008.1"/>
</dbReference>
<protein>
    <submittedName>
        <fullName evidence="3">DVUA0089 family protein</fullName>
    </submittedName>
</protein>
<feature type="chain" id="PRO_5047295006" evidence="1">
    <location>
        <begin position="28"/>
        <end position="206"/>
    </location>
</feature>
<dbReference type="InterPro" id="IPR013424">
    <property type="entry name" value="Ice-binding_C"/>
</dbReference>
<dbReference type="Pfam" id="PF07589">
    <property type="entry name" value="PEP-CTERM"/>
    <property type="match status" value="1"/>
</dbReference>
<evidence type="ECO:0000256" key="1">
    <source>
        <dbReference type="SAM" id="SignalP"/>
    </source>
</evidence>
<dbReference type="EMBL" id="JAQQXT010000008">
    <property type="protein sequence ID" value="MDC8772858.1"/>
    <property type="molecule type" value="Genomic_DNA"/>
</dbReference>
<evidence type="ECO:0000313" key="4">
    <source>
        <dbReference type="Proteomes" id="UP001221189"/>
    </source>
</evidence>
<evidence type="ECO:0000259" key="2">
    <source>
        <dbReference type="Pfam" id="PF07589"/>
    </source>
</evidence>
<gene>
    <name evidence="3" type="ORF">PRZ03_14835</name>
</gene>
<dbReference type="NCBIfam" id="TIGR02595">
    <property type="entry name" value="PEP_CTERM"/>
    <property type="match status" value="1"/>
</dbReference>
<comment type="caution">
    <text evidence="3">The sequence shown here is derived from an EMBL/GenBank/DDBJ whole genome shotgun (WGS) entry which is preliminary data.</text>
</comment>
<dbReference type="Proteomes" id="UP001221189">
    <property type="component" value="Unassembled WGS sequence"/>
</dbReference>
<evidence type="ECO:0000313" key="3">
    <source>
        <dbReference type="EMBL" id="MDC8772858.1"/>
    </source>
</evidence>
<sequence>MKLNRSFARKAMASALLAAAAMSSAQAANFDFAGQAVYNTDVVRISFSLAADSADFKTWTDSWQTGLNFDPVLQLWAKAGNDYSLIIEVDDNDKLGAGQGSLDAGIQLSSLSAGQYLLTLSAADNYAKGQTLSAGFTLDGSTPVAIADWTQSSSNPNYPDQKGGLWSVKLNSVDQAAVVPEPGSWALMGLGLLGLACLHQRRQRKA</sequence>
<dbReference type="NCBIfam" id="NF038127">
    <property type="entry name" value="FDP_fam"/>
    <property type="match status" value="1"/>
</dbReference>
<keyword evidence="1" id="KW-0732">Signal</keyword>
<accession>A0ABT5KG00</accession>
<feature type="signal peptide" evidence="1">
    <location>
        <begin position="1"/>
        <end position="27"/>
    </location>
</feature>
<reference evidence="3 4" key="1">
    <citation type="submission" date="2022-10" db="EMBL/GenBank/DDBJ databases">
        <title>Paucibacter sp. hw1 Genome sequencing.</title>
        <authorList>
            <person name="Park S."/>
        </authorList>
    </citation>
    <scope>NUCLEOTIDE SEQUENCE [LARGE SCALE GENOMIC DNA]</scope>
    <source>
        <strain evidence="4">hw1</strain>
    </source>
</reference>
<proteinExistence type="predicted"/>
<organism evidence="3 4">
    <name type="scientific">Roseateles albus</name>
    <dbReference type="NCBI Taxonomy" id="2987525"/>
    <lineage>
        <taxon>Bacteria</taxon>
        <taxon>Pseudomonadati</taxon>
        <taxon>Pseudomonadota</taxon>
        <taxon>Betaproteobacteria</taxon>
        <taxon>Burkholderiales</taxon>
        <taxon>Sphaerotilaceae</taxon>
        <taxon>Roseateles</taxon>
    </lineage>
</organism>